<accession>A0A061BKZ1</accession>
<name>A0A061BKZ1_RHOTO</name>
<dbReference type="EMBL" id="LK052950">
    <property type="protein sequence ID" value="CDR47735.1"/>
    <property type="molecule type" value="Genomic_DNA"/>
</dbReference>
<evidence type="ECO:0000313" key="1">
    <source>
        <dbReference type="EMBL" id="CDR47735.1"/>
    </source>
</evidence>
<dbReference type="OrthoDB" id="2520859at2759"/>
<protein>
    <submittedName>
        <fullName evidence="1">RHTO0S15e01288g1_1</fullName>
    </submittedName>
</protein>
<dbReference type="AlphaFoldDB" id="A0A061BKZ1"/>
<proteinExistence type="predicted"/>
<reference evidence="1" key="1">
    <citation type="journal article" date="2014" name="Genome Announc.">
        <title>Draft genome sequence of Rhodosporidium toruloides CECT1137, an oleaginous yeast of biotechnological interest.</title>
        <authorList>
            <person name="Morin N."/>
            <person name="Calcas X."/>
            <person name="Devillers H."/>
            <person name="Durrens P."/>
            <person name="Sherman D.J."/>
            <person name="Nicaud J.-M."/>
            <person name="Neuveglise C."/>
        </authorList>
    </citation>
    <scope>NUCLEOTIDE SEQUENCE</scope>
    <source>
        <strain evidence="1">CECT1137</strain>
    </source>
</reference>
<sequence length="271" mass="31146">MHRFFEPAFTVLHTIVVEELAREHPVGVVPLLGVNRHFRQLAVERLVQAYKECKVLGYDEESGYPKLSGQFVKFAESGVNPYDGPFKENDPRYTLVDQDPDGRAVMLVFNSYDPKTTLVTLKPVHPADAIYYDLLCDEKYSEWRDLPRYFEGVASGWFKKARPGRSVKGLELAFDDERYPPIQALLSPEIPNKRDGEFQNVEQPLRNGWTILYSASRMDSLPDEAREVDPTMGEVPDGFLVPAQLKIHWLKIPLVSLFIPRHSTTKKCWYD</sequence>
<organism evidence="1">
    <name type="scientific">Rhodotorula toruloides</name>
    <name type="common">Yeast</name>
    <name type="synonym">Rhodosporidium toruloides</name>
    <dbReference type="NCBI Taxonomy" id="5286"/>
    <lineage>
        <taxon>Eukaryota</taxon>
        <taxon>Fungi</taxon>
        <taxon>Dikarya</taxon>
        <taxon>Basidiomycota</taxon>
        <taxon>Pucciniomycotina</taxon>
        <taxon>Microbotryomycetes</taxon>
        <taxon>Sporidiobolales</taxon>
        <taxon>Sporidiobolaceae</taxon>
        <taxon>Rhodotorula</taxon>
    </lineage>
</organism>
<gene>
    <name evidence="1" type="ORF">RHTO0S_15e01288g</name>
</gene>